<evidence type="ECO:0000256" key="1">
    <source>
        <dbReference type="SAM" id="Phobius"/>
    </source>
</evidence>
<name>A0ABT6FA85_9BACT</name>
<evidence type="ECO:0000313" key="2">
    <source>
        <dbReference type="EMBL" id="MDG3004391.1"/>
    </source>
</evidence>
<proteinExistence type="predicted"/>
<accession>A0ABT6FA85</accession>
<feature type="transmembrane region" description="Helical" evidence="1">
    <location>
        <begin position="37"/>
        <end position="58"/>
    </location>
</feature>
<keyword evidence="1" id="KW-1133">Transmembrane helix</keyword>
<dbReference type="Proteomes" id="UP001216907">
    <property type="component" value="Unassembled WGS sequence"/>
</dbReference>
<keyword evidence="1" id="KW-0472">Membrane</keyword>
<sequence length="68" mass="7779">MFYKSVMVLGVFSIAWSVIWFYQVFAGIRHLQPTDSIPMVIGGIAGGIGAYYFVPWLFKYEARRRAAK</sequence>
<organism evidence="2 3">
    <name type="scientific">Paludisphaera mucosa</name>
    <dbReference type="NCBI Taxonomy" id="3030827"/>
    <lineage>
        <taxon>Bacteria</taxon>
        <taxon>Pseudomonadati</taxon>
        <taxon>Planctomycetota</taxon>
        <taxon>Planctomycetia</taxon>
        <taxon>Isosphaerales</taxon>
        <taxon>Isosphaeraceae</taxon>
        <taxon>Paludisphaera</taxon>
    </lineage>
</organism>
<dbReference type="EMBL" id="JARRAG010000002">
    <property type="protein sequence ID" value="MDG3004391.1"/>
    <property type="molecule type" value="Genomic_DNA"/>
</dbReference>
<gene>
    <name evidence="2" type="ORF">PZE19_11445</name>
</gene>
<reference evidence="2 3" key="1">
    <citation type="submission" date="2023-03" db="EMBL/GenBank/DDBJ databases">
        <title>Paludisphaera mucosa sp. nov. a novel planctomycete from northern fen.</title>
        <authorList>
            <person name="Ivanova A."/>
        </authorList>
    </citation>
    <scope>NUCLEOTIDE SEQUENCE [LARGE SCALE GENOMIC DNA]</scope>
    <source>
        <strain evidence="2 3">Pla2</strain>
    </source>
</reference>
<dbReference type="RefSeq" id="WP_277860749.1">
    <property type="nucleotide sequence ID" value="NZ_JARRAG010000002.1"/>
</dbReference>
<keyword evidence="1" id="KW-0812">Transmembrane</keyword>
<evidence type="ECO:0000313" key="3">
    <source>
        <dbReference type="Proteomes" id="UP001216907"/>
    </source>
</evidence>
<feature type="transmembrane region" description="Helical" evidence="1">
    <location>
        <begin position="7"/>
        <end position="25"/>
    </location>
</feature>
<protein>
    <submittedName>
        <fullName evidence="2">Uncharacterized protein</fullName>
    </submittedName>
</protein>
<comment type="caution">
    <text evidence="2">The sequence shown here is derived from an EMBL/GenBank/DDBJ whole genome shotgun (WGS) entry which is preliminary data.</text>
</comment>
<keyword evidence="3" id="KW-1185">Reference proteome</keyword>